<dbReference type="RefSeq" id="WP_074715141.1">
    <property type="nucleotide sequence ID" value="NZ_FNWV01000003.1"/>
</dbReference>
<proteinExistence type="predicted"/>
<sequence length="155" mass="17488">MWNNNRSLFLSRVLTIAAAGVAVFVAFFIPTIAEWYQYEMTVEAAGILDRETMYLPMCITLYVCDALALAALWNLHVLLGNIRKDEVFIPKNTSCLRRISWICMAAGAVCIIFGLWSSIFAFVGMVAIMFGLIMRVLKNVFEKAVEIKSENDFTI</sequence>
<gene>
    <name evidence="2" type="ORF">SAMN02910265_01124</name>
</gene>
<feature type="transmembrane region" description="Helical" evidence="1">
    <location>
        <begin position="12"/>
        <end position="33"/>
    </location>
</feature>
<evidence type="ECO:0000256" key="1">
    <source>
        <dbReference type="SAM" id="Phobius"/>
    </source>
</evidence>
<accession>A0A1H6INE9</accession>
<reference evidence="2 3" key="1">
    <citation type="submission" date="2016-10" db="EMBL/GenBank/DDBJ databases">
        <authorList>
            <person name="de Groot N.N."/>
        </authorList>
    </citation>
    <scope>NUCLEOTIDE SEQUENCE [LARGE SCALE GENOMIC DNA]</scope>
    <source>
        <strain evidence="2 3">YAD2003</strain>
    </source>
</reference>
<organism evidence="2 3">
    <name type="scientific">Ruminococcus flavefaciens</name>
    <dbReference type="NCBI Taxonomy" id="1265"/>
    <lineage>
        <taxon>Bacteria</taxon>
        <taxon>Bacillati</taxon>
        <taxon>Bacillota</taxon>
        <taxon>Clostridia</taxon>
        <taxon>Eubacteriales</taxon>
        <taxon>Oscillospiraceae</taxon>
        <taxon>Ruminococcus</taxon>
    </lineage>
</organism>
<dbReference type="OrthoDB" id="2003714at2"/>
<keyword evidence="1" id="KW-1133">Transmembrane helix</keyword>
<feature type="transmembrane region" description="Helical" evidence="1">
    <location>
        <begin position="100"/>
        <end position="133"/>
    </location>
</feature>
<dbReference type="Proteomes" id="UP000183190">
    <property type="component" value="Unassembled WGS sequence"/>
</dbReference>
<keyword evidence="1" id="KW-0472">Membrane</keyword>
<dbReference type="InterPro" id="IPR021354">
    <property type="entry name" value="DUF2975"/>
</dbReference>
<evidence type="ECO:0000313" key="3">
    <source>
        <dbReference type="Proteomes" id="UP000183190"/>
    </source>
</evidence>
<dbReference type="EMBL" id="FNWV01000003">
    <property type="protein sequence ID" value="SEH51189.1"/>
    <property type="molecule type" value="Genomic_DNA"/>
</dbReference>
<evidence type="ECO:0008006" key="4">
    <source>
        <dbReference type="Google" id="ProtNLM"/>
    </source>
</evidence>
<name>A0A1H6INE9_RUMFL</name>
<keyword evidence="1" id="KW-0812">Transmembrane</keyword>
<dbReference type="Pfam" id="PF11188">
    <property type="entry name" value="DUF2975"/>
    <property type="match status" value="1"/>
</dbReference>
<dbReference type="AlphaFoldDB" id="A0A1H6INE9"/>
<feature type="transmembrane region" description="Helical" evidence="1">
    <location>
        <begin position="53"/>
        <end position="79"/>
    </location>
</feature>
<protein>
    <recommendedName>
        <fullName evidence="4">DUF2975 family protein</fullName>
    </recommendedName>
</protein>
<evidence type="ECO:0000313" key="2">
    <source>
        <dbReference type="EMBL" id="SEH51189.1"/>
    </source>
</evidence>